<dbReference type="SMART" id="SM00262">
    <property type="entry name" value="GEL"/>
    <property type="match status" value="1"/>
</dbReference>
<dbReference type="Gene3D" id="3.40.20.10">
    <property type="entry name" value="Severin"/>
    <property type="match status" value="1"/>
</dbReference>
<dbReference type="EMBL" id="PKPP01023651">
    <property type="protein sequence ID" value="PWA34146.1"/>
    <property type="molecule type" value="Genomic_DNA"/>
</dbReference>
<dbReference type="PANTHER" id="PTHR11977">
    <property type="entry name" value="VILLIN"/>
    <property type="match status" value="1"/>
</dbReference>
<dbReference type="SUPFAM" id="SSF52141">
    <property type="entry name" value="Uracil-DNA glycosylase-like"/>
    <property type="match status" value="1"/>
</dbReference>
<feature type="domain" description="Gelsolin-like" evidence="1">
    <location>
        <begin position="60"/>
        <end position="100"/>
    </location>
</feature>
<dbReference type="Pfam" id="PF00626">
    <property type="entry name" value="Gelsolin"/>
    <property type="match status" value="1"/>
</dbReference>
<dbReference type="GO" id="GO:0051015">
    <property type="term" value="F:actin filament binding"/>
    <property type="evidence" value="ECO:0007669"/>
    <property type="project" value="InterPro"/>
</dbReference>
<dbReference type="STRING" id="35608.A0A2U1KBJ3"/>
<reference evidence="2 3" key="1">
    <citation type="journal article" date="2018" name="Mol. Plant">
        <title>The genome of Artemisia annua provides insight into the evolution of Asteraceae family and artemisinin biosynthesis.</title>
        <authorList>
            <person name="Shen Q."/>
            <person name="Zhang L."/>
            <person name="Liao Z."/>
            <person name="Wang S."/>
            <person name="Yan T."/>
            <person name="Shi P."/>
            <person name="Liu M."/>
            <person name="Fu X."/>
            <person name="Pan Q."/>
            <person name="Wang Y."/>
            <person name="Lv Z."/>
            <person name="Lu X."/>
            <person name="Zhang F."/>
            <person name="Jiang W."/>
            <person name="Ma Y."/>
            <person name="Chen M."/>
            <person name="Hao X."/>
            <person name="Li L."/>
            <person name="Tang Y."/>
            <person name="Lv G."/>
            <person name="Zhou Y."/>
            <person name="Sun X."/>
            <person name="Brodelius P.E."/>
            <person name="Rose J.K.C."/>
            <person name="Tang K."/>
        </authorList>
    </citation>
    <scope>NUCLEOTIDE SEQUENCE [LARGE SCALE GENOMIC DNA]</scope>
    <source>
        <strain evidence="3">cv. Huhao1</strain>
        <tissue evidence="2">Leaf</tissue>
    </source>
</reference>
<dbReference type="GO" id="GO:0051014">
    <property type="term" value="P:actin filament severing"/>
    <property type="evidence" value="ECO:0007669"/>
    <property type="project" value="TreeGrafter"/>
</dbReference>
<dbReference type="OrthoDB" id="10031947at2759"/>
<dbReference type="PANTHER" id="PTHR11977:SF138">
    <property type="entry name" value="VILLIN-4"/>
    <property type="match status" value="1"/>
</dbReference>
<dbReference type="InterPro" id="IPR036895">
    <property type="entry name" value="Uracil-DNA_glycosylase-like_sf"/>
</dbReference>
<protein>
    <submittedName>
        <fullName evidence="2">Villin 4</fullName>
    </submittedName>
</protein>
<dbReference type="AlphaFoldDB" id="A0A2U1KBJ3"/>
<dbReference type="InterPro" id="IPR029006">
    <property type="entry name" value="ADF-H/Gelsolin-like_dom_sf"/>
</dbReference>
<name>A0A2U1KBJ3_ARTAN</name>
<evidence type="ECO:0000259" key="1">
    <source>
        <dbReference type="Pfam" id="PF00626"/>
    </source>
</evidence>
<dbReference type="InterPro" id="IPR007123">
    <property type="entry name" value="Gelsolin-like_dom"/>
</dbReference>
<dbReference type="Proteomes" id="UP000245207">
    <property type="component" value="Unassembled WGS sequence"/>
</dbReference>
<evidence type="ECO:0000313" key="2">
    <source>
        <dbReference type="EMBL" id="PWA34146.1"/>
    </source>
</evidence>
<accession>A0A2U1KBJ3</accession>
<comment type="caution">
    <text evidence="2">The sequence shown here is derived from an EMBL/GenBank/DDBJ whole genome shotgun (WGS) entry which is preliminary data.</text>
</comment>
<organism evidence="2 3">
    <name type="scientific">Artemisia annua</name>
    <name type="common">Sweet wormwood</name>
    <dbReference type="NCBI Taxonomy" id="35608"/>
    <lineage>
        <taxon>Eukaryota</taxon>
        <taxon>Viridiplantae</taxon>
        <taxon>Streptophyta</taxon>
        <taxon>Embryophyta</taxon>
        <taxon>Tracheophyta</taxon>
        <taxon>Spermatophyta</taxon>
        <taxon>Magnoliopsida</taxon>
        <taxon>eudicotyledons</taxon>
        <taxon>Gunneridae</taxon>
        <taxon>Pentapetalae</taxon>
        <taxon>asterids</taxon>
        <taxon>campanulids</taxon>
        <taxon>Asterales</taxon>
        <taxon>Asteraceae</taxon>
        <taxon>Asteroideae</taxon>
        <taxon>Anthemideae</taxon>
        <taxon>Artemisiinae</taxon>
        <taxon>Artemisia</taxon>
    </lineage>
</organism>
<gene>
    <name evidence="2" type="ORF">CTI12_AA622020</name>
</gene>
<sequence length="144" mass="16634">MVQMPRLLRQDATRFVMDELLEDVMFSIGKYKVEAKEYKIRMFTCQGKHFIKILINRWWVPSSQSSLNYDDIFILDAANKIFQFNGSNSCIQERAKALEVGNALPFSVPEGIKVPSSLMNMYQELQQDLGCSILSQGNLEQWVM</sequence>
<evidence type="ECO:0000313" key="3">
    <source>
        <dbReference type="Proteomes" id="UP000245207"/>
    </source>
</evidence>
<keyword evidence="3" id="KW-1185">Reference proteome</keyword>
<proteinExistence type="predicted"/>
<dbReference type="SUPFAM" id="SSF55753">
    <property type="entry name" value="Actin depolymerizing proteins"/>
    <property type="match status" value="1"/>
</dbReference>
<dbReference type="InterPro" id="IPR007122">
    <property type="entry name" value="Villin/Gelsolin"/>
</dbReference>